<proteinExistence type="predicted"/>
<gene>
    <name evidence="1" type="ORF">ILYODFUR_022511</name>
</gene>
<keyword evidence="2" id="KW-1185">Reference proteome</keyword>
<name>A0ABV0V583_9TELE</name>
<organism evidence="1 2">
    <name type="scientific">Ilyodon furcidens</name>
    <name type="common">goldbreast splitfin</name>
    <dbReference type="NCBI Taxonomy" id="33524"/>
    <lineage>
        <taxon>Eukaryota</taxon>
        <taxon>Metazoa</taxon>
        <taxon>Chordata</taxon>
        <taxon>Craniata</taxon>
        <taxon>Vertebrata</taxon>
        <taxon>Euteleostomi</taxon>
        <taxon>Actinopterygii</taxon>
        <taxon>Neopterygii</taxon>
        <taxon>Teleostei</taxon>
        <taxon>Neoteleostei</taxon>
        <taxon>Acanthomorphata</taxon>
        <taxon>Ovalentaria</taxon>
        <taxon>Atherinomorphae</taxon>
        <taxon>Cyprinodontiformes</taxon>
        <taxon>Goodeidae</taxon>
        <taxon>Ilyodon</taxon>
    </lineage>
</organism>
<accession>A0ABV0V583</accession>
<evidence type="ECO:0000313" key="1">
    <source>
        <dbReference type="EMBL" id="MEQ2252513.1"/>
    </source>
</evidence>
<dbReference type="EMBL" id="JAHRIQ010095172">
    <property type="protein sequence ID" value="MEQ2252513.1"/>
    <property type="molecule type" value="Genomic_DNA"/>
</dbReference>
<sequence>MYKGLEEPHGMTVRYLNDRQPAPPKLQLTSLIRCWYTGVHCSSLPSKETCSSKREREKHQKEKIKNKTMFVLRNCESNFKVCPFIDVLDCPFSLVEWPCFGIFAFSHTRSIFRSWISAALC</sequence>
<reference evidence="1 2" key="1">
    <citation type="submission" date="2021-06" db="EMBL/GenBank/DDBJ databases">
        <authorList>
            <person name="Palmer J.M."/>
        </authorList>
    </citation>
    <scope>NUCLEOTIDE SEQUENCE [LARGE SCALE GENOMIC DNA]</scope>
    <source>
        <strain evidence="2">if_2019</strain>
        <tissue evidence="1">Muscle</tissue>
    </source>
</reference>
<evidence type="ECO:0000313" key="2">
    <source>
        <dbReference type="Proteomes" id="UP001482620"/>
    </source>
</evidence>
<comment type="caution">
    <text evidence="1">The sequence shown here is derived from an EMBL/GenBank/DDBJ whole genome shotgun (WGS) entry which is preliminary data.</text>
</comment>
<protein>
    <submittedName>
        <fullName evidence="1">Uncharacterized protein</fullName>
    </submittedName>
</protein>
<dbReference type="Proteomes" id="UP001482620">
    <property type="component" value="Unassembled WGS sequence"/>
</dbReference>